<evidence type="ECO:0000256" key="1">
    <source>
        <dbReference type="ARBA" id="ARBA00022857"/>
    </source>
</evidence>
<protein>
    <submittedName>
        <fullName evidence="3">Aldo/keto reductase</fullName>
    </submittedName>
</protein>
<dbReference type="GO" id="GO:0016616">
    <property type="term" value="F:oxidoreductase activity, acting on the CH-OH group of donors, NAD or NADP as acceptor"/>
    <property type="evidence" value="ECO:0007669"/>
    <property type="project" value="UniProtKB-ARBA"/>
</dbReference>
<dbReference type="OrthoDB" id="416253at2759"/>
<dbReference type="EMBL" id="JACAZF010000010">
    <property type="protein sequence ID" value="KAF7293698.1"/>
    <property type="molecule type" value="Genomic_DNA"/>
</dbReference>
<accession>A0A8H6S6I3</accession>
<gene>
    <name evidence="3" type="ORF">MIND_01149800</name>
</gene>
<sequence length="115" mass="12228">MAEARGAALISAGLQNLTANPLKIQPVEISYWVPQPALLDYSKKHSLLLEAYSPLGGDGKVGDTLRLPVVTKIASQLGMTPAQVIVSWSIQRGTVVLPKSVTPSRIVENLQGKLG</sequence>
<proteinExistence type="predicted"/>
<keyword evidence="2" id="KW-0560">Oxidoreductase</keyword>
<name>A0A8H6S6I3_9AGAR</name>
<reference evidence="3" key="1">
    <citation type="submission" date="2020-05" db="EMBL/GenBank/DDBJ databases">
        <title>Mycena genomes resolve the evolution of fungal bioluminescence.</title>
        <authorList>
            <person name="Tsai I.J."/>
        </authorList>
    </citation>
    <scope>NUCLEOTIDE SEQUENCE</scope>
    <source>
        <strain evidence="3">171206Taipei</strain>
    </source>
</reference>
<evidence type="ECO:0000256" key="2">
    <source>
        <dbReference type="ARBA" id="ARBA00023002"/>
    </source>
</evidence>
<dbReference type="GeneID" id="59350545"/>
<dbReference type="PRINTS" id="PR00069">
    <property type="entry name" value="ALDKETRDTASE"/>
</dbReference>
<dbReference type="SUPFAM" id="SSF51430">
    <property type="entry name" value="NAD(P)-linked oxidoreductase"/>
    <property type="match status" value="1"/>
</dbReference>
<keyword evidence="4" id="KW-1185">Reference proteome</keyword>
<dbReference type="AlphaFoldDB" id="A0A8H6S6I3"/>
<dbReference type="Proteomes" id="UP000636479">
    <property type="component" value="Unassembled WGS sequence"/>
</dbReference>
<dbReference type="Gene3D" id="3.20.20.100">
    <property type="entry name" value="NADP-dependent oxidoreductase domain"/>
    <property type="match status" value="1"/>
</dbReference>
<comment type="caution">
    <text evidence="3">The sequence shown here is derived from an EMBL/GenBank/DDBJ whole genome shotgun (WGS) entry which is preliminary data.</text>
</comment>
<organism evidence="3 4">
    <name type="scientific">Mycena indigotica</name>
    <dbReference type="NCBI Taxonomy" id="2126181"/>
    <lineage>
        <taxon>Eukaryota</taxon>
        <taxon>Fungi</taxon>
        <taxon>Dikarya</taxon>
        <taxon>Basidiomycota</taxon>
        <taxon>Agaricomycotina</taxon>
        <taxon>Agaricomycetes</taxon>
        <taxon>Agaricomycetidae</taxon>
        <taxon>Agaricales</taxon>
        <taxon>Marasmiineae</taxon>
        <taxon>Mycenaceae</taxon>
        <taxon>Mycena</taxon>
    </lineage>
</organism>
<evidence type="ECO:0000313" key="3">
    <source>
        <dbReference type="EMBL" id="KAF7293698.1"/>
    </source>
</evidence>
<evidence type="ECO:0000313" key="4">
    <source>
        <dbReference type="Proteomes" id="UP000636479"/>
    </source>
</evidence>
<dbReference type="InterPro" id="IPR036812">
    <property type="entry name" value="NAD(P)_OxRdtase_dom_sf"/>
</dbReference>
<dbReference type="PANTHER" id="PTHR43827">
    <property type="entry name" value="2,5-DIKETO-D-GLUCONIC ACID REDUCTASE"/>
    <property type="match status" value="1"/>
</dbReference>
<keyword evidence="1" id="KW-0521">NADP</keyword>
<dbReference type="RefSeq" id="XP_037215861.1">
    <property type="nucleotide sequence ID" value="XM_037368029.1"/>
</dbReference>
<dbReference type="InterPro" id="IPR020471">
    <property type="entry name" value="AKR"/>
</dbReference>
<dbReference type="PANTHER" id="PTHR43827:SF3">
    <property type="entry name" value="NADP-DEPENDENT OXIDOREDUCTASE DOMAIN-CONTAINING PROTEIN"/>
    <property type="match status" value="1"/>
</dbReference>